<keyword evidence="4 7" id="KW-1133">Transmembrane helix</keyword>
<accession>A0A239LSA1</accession>
<feature type="transmembrane region" description="Helical" evidence="7">
    <location>
        <begin position="401"/>
        <end position="420"/>
    </location>
</feature>
<evidence type="ECO:0000256" key="2">
    <source>
        <dbReference type="ARBA" id="ARBA00022475"/>
    </source>
</evidence>
<evidence type="ECO:0000256" key="7">
    <source>
        <dbReference type="SAM" id="Phobius"/>
    </source>
</evidence>
<dbReference type="GO" id="GO:0022857">
    <property type="term" value="F:transmembrane transporter activity"/>
    <property type="evidence" value="ECO:0007669"/>
    <property type="project" value="InterPro"/>
</dbReference>
<feature type="transmembrane region" description="Helical" evidence="7">
    <location>
        <begin position="370"/>
        <end position="389"/>
    </location>
</feature>
<reference evidence="9" key="1">
    <citation type="submission" date="2017-06" db="EMBL/GenBank/DDBJ databases">
        <authorList>
            <person name="Varghese N."/>
            <person name="Submissions S."/>
        </authorList>
    </citation>
    <scope>NUCLEOTIDE SEQUENCE [LARGE SCALE GENOMIC DNA]</scope>
    <source>
        <strain evidence="9">JCM 23211</strain>
    </source>
</reference>
<feature type="compositionally biased region" description="Basic and acidic residues" evidence="6">
    <location>
        <begin position="422"/>
        <end position="437"/>
    </location>
</feature>
<proteinExistence type="predicted"/>
<dbReference type="Gene3D" id="1.20.1250.20">
    <property type="entry name" value="MFS general substrate transporter like domains"/>
    <property type="match status" value="1"/>
</dbReference>
<dbReference type="InterPro" id="IPR011701">
    <property type="entry name" value="MFS"/>
</dbReference>
<feature type="transmembrane region" description="Helical" evidence="7">
    <location>
        <begin position="190"/>
        <end position="212"/>
    </location>
</feature>
<gene>
    <name evidence="8" type="ORF">SAMN05421642_11455</name>
</gene>
<feature type="region of interest" description="Disordered" evidence="6">
    <location>
        <begin position="422"/>
        <end position="460"/>
    </location>
</feature>
<evidence type="ECO:0000256" key="5">
    <source>
        <dbReference type="ARBA" id="ARBA00023136"/>
    </source>
</evidence>
<name>A0A239LSA1_9NOCA</name>
<feature type="transmembrane region" description="Helical" evidence="7">
    <location>
        <begin position="273"/>
        <end position="292"/>
    </location>
</feature>
<evidence type="ECO:0000256" key="3">
    <source>
        <dbReference type="ARBA" id="ARBA00022692"/>
    </source>
</evidence>
<keyword evidence="5 7" id="KW-0472">Membrane</keyword>
<dbReference type="CDD" id="cd06173">
    <property type="entry name" value="MFS_MefA_like"/>
    <property type="match status" value="1"/>
</dbReference>
<keyword evidence="3 7" id="KW-0812">Transmembrane</keyword>
<feature type="transmembrane region" description="Helical" evidence="7">
    <location>
        <begin position="124"/>
        <end position="145"/>
    </location>
</feature>
<protein>
    <submittedName>
        <fullName evidence="8">Predicted arabinose efflux permease, MFS family</fullName>
    </submittedName>
</protein>
<keyword evidence="2" id="KW-1003">Cell membrane</keyword>
<feature type="transmembrane region" description="Helical" evidence="7">
    <location>
        <begin position="37"/>
        <end position="59"/>
    </location>
</feature>
<dbReference type="SUPFAM" id="SSF103473">
    <property type="entry name" value="MFS general substrate transporter"/>
    <property type="match status" value="1"/>
</dbReference>
<dbReference type="PANTHER" id="PTHR23513:SF6">
    <property type="entry name" value="MAJOR FACILITATOR SUPERFAMILY ASSOCIATED DOMAIN-CONTAINING PROTEIN"/>
    <property type="match status" value="1"/>
</dbReference>
<feature type="transmembrane region" description="Helical" evidence="7">
    <location>
        <begin position="65"/>
        <end position="88"/>
    </location>
</feature>
<evidence type="ECO:0000313" key="9">
    <source>
        <dbReference type="Proteomes" id="UP000198327"/>
    </source>
</evidence>
<evidence type="ECO:0000256" key="1">
    <source>
        <dbReference type="ARBA" id="ARBA00004651"/>
    </source>
</evidence>
<dbReference type="AlphaFoldDB" id="A0A239LSA1"/>
<dbReference type="PANTHER" id="PTHR23513">
    <property type="entry name" value="INTEGRAL MEMBRANE EFFLUX PROTEIN-RELATED"/>
    <property type="match status" value="1"/>
</dbReference>
<feature type="transmembrane region" description="Helical" evidence="7">
    <location>
        <begin position="240"/>
        <end position="261"/>
    </location>
</feature>
<evidence type="ECO:0000256" key="6">
    <source>
        <dbReference type="SAM" id="MobiDB-lite"/>
    </source>
</evidence>
<evidence type="ECO:0000256" key="4">
    <source>
        <dbReference type="ARBA" id="ARBA00022989"/>
    </source>
</evidence>
<dbReference type="InterPro" id="IPR036259">
    <property type="entry name" value="MFS_trans_sf"/>
</dbReference>
<dbReference type="EMBL" id="FZOW01000014">
    <property type="protein sequence ID" value="SNT33235.1"/>
    <property type="molecule type" value="Genomic_DNA"/>
</dbReference>
<comment type="subcellular location">
    <subcellularLocation>
        <location evidence="1">Cell membrane</location>
        <topology evidence="1">Multi-pass membrane protein</topology>
    </subcellularLocation>
</comment>
<keyword evidence="9" id="KW-1185">Reference proteome</keyword>
<sequence length="460" mass="47623">MECRSFLFSRFVMCACAHSMDYSVFMPLADPRFRRLFVAQVVALIGTGLLTVALGLAAFDIAGDRAGAVLGTALAIKMIAYVAVSPVASALGARLSRKTVLVAADVVRAAVALVLPFVDRPWQIFALVFVLQAASATFTPAFQSIIPTVLRDEPSYTRALSLSRLAYDLESIVSPLMAAVLLSVVSFHALFVGTALGFVASMILVVTTDLPATTPSDDGSFRTRVTAGVREFATRPSLRGIAAMNLVVAAVTSVVVVDTVVHARERLGGSAGSVALLLGCFGGGSIVVALSLPRLLTRISDRSVMLAGCCGASIVTASTAVFSVVATPGPAAWIWIGVLWVAAGACASAIGTPTARVIRRSAGTDGLPPLFTAQFSLSHACFLLTYPIAGWVGAGLGQQTSTTVLAVLATLGTIAASKLWRSEKQRGPGKGGGHDGVGELGVSESRSRSESGSRPIGVRQ</sequence>
<feature type="transmembrane region" description="Helical" evidence="7">
    <location>
        <begin position="304"/>
        <end position="326"/>
    </location>
</feature>
<dbReference type="Pfam" id="PF07690">
    <property type="entry name" value="MFS_1"/>
    <property type="match status" value="1"/>
</dbReference>
<dbReference type="Proteomes" id="UP000198327">
    <property type="component" value="Unassembled WGS sequence"/>
</dbReference>
<organism evidence="8 9">
    <name type="scientific">Rhodococcoides kyotonense</name>
    <dbReference type="NCBI Taxonomy" id="398843"/>
    <lineage>
        <taxon>Bacteria</taxon>
        <taxon>Bacillati</taxon>
        <taxon>Actinomycetota</taxon>
        <taxon>Actinomycetes</taxon>
        <taxon>Mycobacteriales</taxon>
        <taxon>Nocardiaceae</taxon>
        <taxon>Rhodococcoides</taxon>
    </lineage>
</organism>
<feature type="transmembrane region" description="Helical" evidence="7">
    <location>
        <begin position="332"/>
        <end position="358"/>
    </location>
</feature>
<evidence type="ECO:0000313" key="8">
    <source>
        <dbReference type="EMBL" id="SNT33235.1"/>
    </source>
</evidence>
<dbReference type="GO" id="GO:0005886">
    <property type="term" value="C:plasma membrane"/>
    <property type="evidence" value="ECO:0007669"/>
    <property type="project" value="UniProtKB-SubCell"/>
</dbReference>